<name>A0A7X0SJ19_9BACL</name>
<dbReference type="AlphaFoldDB" id="A0A7X0SJ19"/>
<sequence>MYSLLIVDDEPRIVNGLYEQFSDWKQEELSVYRACSSVEAMRILNATKIDIVLSDIHMPGMNGIELQKRIVRIWPRCKVIFLSGFGDFDYVQSAMREGGLDYILKVEGDEPIFAAVGKAIGRLKEERMSEQLLQRAKQQHEAARPMLQKDFLTCLLQGDLSGSSVRQDRLDELQIPLAARQDLLLAICRVDRWPDDMRPTDRSLLMYAIGNIVGEYFSQVTAVSFPIAASHLAILIQPAGSDNGGRAGADWETCAALVHGTSSDIQDACRTMLKLPVSIALSGMPCAWSSAAVQYLRLEQLFQNGFGHGHEMLLSDRKPQETAGAPTLPPNLTKQELALRLKAVNQLEPLLTGGRRKEFFELFGEIETTARMLQGEPSMRLFLVQIEYALASLFLSYLNQWGLLETFSSSVDLGPLLHKGEFPASQEALAYYRKLSELLFVHRTDEQIDRTQKMLAALNQYIEQHLAEDLSLEKLADHVYLHPTYLSRLYKQISGIRLSDYIKEARLKKAAELLANPNLKIQEVATSVGFESAHYFAKVFKKEKHMTPQEFKDRCLSGKG</sequence>
<protein>
    <submittedName>
        <fullName evidence="7">Response regulator</fullName>
    </submittedName>
</protein>
<dbReference type="SUPFAM" id="SSF52172">
    <property type="entry name" value="CheY-like"/>
    <property type="match status" value="1"/>
</dbReference>
<dbReference type="InterPro" id="IPR020449">
    <property type="entry name" value="Tscrpt_reg_AraC-type_HTH"/>
</dbReference>
<gene>
    <name evidence="7" type="ORF">H7C18_08230</name>
</gene>
<evidence type="ECO:0000259" key="6">
    <source>
        <dbReference type="PROSITE" id="PS50110"/>
    </source>
</evidence>
<dbReference type="EMBL" id="JACJVO010000009">
    <property type="protein sequence ID" value="MBB6730888.1"/>
    <property type="molecule type" value="Genomic_DNA"/>
</dbReference>
<feature type="domain" description="HTH araC/xylS-type" evidence="5">
    <location>
        <begin position="456"/>
        <end position="554"/>
    </location>
</feature>
<feature type="modified residue" description="4-aspartylphosphate" evidence="4">
    <location>
        <position position="55"/>
    </location>
</feature>
<dbReference type="InterPro" id="IPR018060">
    <property type="entry name" value="HTH_AraC"/>
</dbReference>
<evidence type="ECO:0000256" key="2">
    <source>
        <dbReference type="ARBA" id="ARBA00023125"/>
    </source>
</evidence>
<dbReference type="SUPFAM" id="SSF46689">
    <property type="entry name" value="Homeodomain-like"/>
    <property type="match status" value="2"/>
</dbReference>
<evidence type="ECO:0000259" key="5">
    <source>
        <dbReference type="PROSITE" id="PS01124"/>
    </source>
</evidence>
<comment type="caution">
    <text evidence="7">The sequence shown here is derived from an EMBL/GenBank/DDBJ whole genome shotgun (WGS) entry which is preliminary data.</text>
</comment>
<dbReference type="PANTHER" id="PTHR43280">
    <property type="entry name" value="ARAC-FAMILY TRANSCRIPTIONAL REGULATOR"/>
    <property type="match status" value="1"/>
</dbReference>
<dbReference type="InterPro" id="IPR011006">
    <property type="entry name" value="CheY-like_superfamily"/>
</dbReference>
<evidence type="ECO:0000313" key="8">
    <source>
        <dbReference type="Proteomes" id="UP000564644"/>
    </source>
</evidence>
<reference evidence="7 8" key="1">
    <citation type="submission" date="2020-08" db="EMBL/GenBank/DDBJ databases">
        <title>Cohnella phylogeny.</title>
        <authorList>
            <person name="Dunlap C."/>
        </authorList>
    </citation>
    <scope>NUCLEOTIDE SEQUENCE [LARGE SCALE GENOMIC DNA]</scope>
    <source>
        <strain evidence="7 8">CBP 2801</strain>
    </source>
</reference>
<dbReference type="InterPro" id="IPR009057">
    <property type="entry name" value="Homeodomain-like_sf"/>
</dbReference>
<dbReference type="Pfam" id="PF00072">
    <property type="entry name" value="Response_reg"/>
    <property type="match status" value="1"/>
</dbReference>
<keyword evidence="8" id="KW-1185">Reference proteome</keyword>
<dbReference type="GO" id="GO:0003700">
    <property type="term" value="F:DNA-binding transcription factor activity"/>
    <property type="evidence" value="ECO:0007669"/>
    <property type="project" value="InterPro"/>
</dbReference>
<keyword evidence="2" id="KW-0238">DNA-binding</keyword>
<keyword evidence="1" id="KW-0805">Transcription regulation</keyword>
<dbReference type="Pfam" id="PF12833">
    <property type="entry name" value="HTH_18"/>
    <property type="match status" value="1"/>
</dbReference>
<evidence type="ECO:0000256" key="4">
    <source>
        <dbReference type="PROSITE-ProRule" id="PRU00169"/>
    </source>
</evidence>
<dbReference type="PRINTS" id="PR00032">
    <property type="entry name" value="HTHARAC"/>
</dbReference>
<keyword evidence="3" id="KW-0804">Transcription</keyword>
<dbReference type="Proteomes" id="UP000564644">
    <property type="component" value="Unassembled WGS sequence"/>
</dbReference>
<dbReference type="Gene3D" id="3.40.50.2300">
    <property type="match status" value="1"/>
</dbReference>
<dbReference type="SMART" id="SM00342">
    <property type="entry name" value="HTH_ARAC"/>
    <property type="match status" value="1"/>
</dbReference>
<dbReference type="SMART" id="SM00448">
    <property type="entry name" value="REC"/>
    <property type="match status" value="1"/>
</dbReference>
<proteinExistence type="predicted"/>
<organism evidence="7 8">
    <name type="scientific">Cohnella zeiphila</name>
    <dbReference type="NCBI Taxonomy" id="2761120"/>
    <lineage>
        <taxon>Bacteria</taxon>
        <taxon>Bacillati</taxon>
        <taxon>Bacillota</taxon>
        <taxon>Bacilli</taxon>
        <taxon>Bacillales</taxon>
        <taxon>Paenibacillaceae</taxon>
        <taxon>Cohnella</taxon>
    </lineage>
</organism>
<dbReference type="PROSITE" id="PS01124">
    <property type="entry name" value="HTH_ARAC_FAMILY_2"/>
    <property type="match status" value="1"/>
</dbReference>
<feature type="domain" description="Response regulatory" evidence="6">
    <location>
        <begin position="3"/>
        <end position="120"/>
    </location>
</feature>
<dbReference type="InterPro" id="IPR001789">
    <property type="entry name" value="Sig_transdc_resp-reg_receiver"/>
</dbReference>
<dbReference type="PANTHER" id="PTHR43280:SF2">
    <property type="entry name" value="HTH-TYPE TRANSCRIPTIONAL REGULATOR EXSA"/>
    <property type="match status" value="1"/>
</dbReference>
<dbReference type="GO" id="GO:0043565">
    <property type="term" value="F:sequence-specific DNA binding"/>
    <property type="evidence" value="ECO:0007669"/>
    <property type="project" value="InterPro"/>
</dbReference>
<evidence type="ECO:0000313" key="7">
    <source>
        <dbReference type="EMBL" id="MBB6730888.1"/>
    </source>
</evidence>
<dbReference type="PROSITE" id="PS50110">
    <property type="entry name" value="RESPONSE_REGULATORY"/>
    <property type="match status" value="1"/>
</dbReference>
<keyword evidence="4" id="KW-0597">Phosphoprotein</keyword>
<evidence type="ECO:0000256" key="3">
    <source>
        <dbReference type="ARBA" id="ARBA00023163"/>
    </source>
</evidence>
<dbReference type="GO" id="GO:0000160">
    <property type="term" value="P:phosphorelay signal transduction system"/>
    <property type="evidence" value="ECO:0007669"/>
    <property type="project" value="InterPro"/>
</dbReference>
<dbReference type="RefSeq" id="WP_185128543.1">
    <property type="nucleotide sequence ID" value="NZ_JACJVO010000009.1"/>
</dbReference>
<evidence type="ECO:0000256" key="1">
    <source>
        <dbReference type="ARBA" id="ARBA00023015"/>
    </source>
</evidence>
<dbReference type="Gene3D" id="1.10.10.60">
    <property type="entry name" value="Homeodomain-like"/>
    <property type="match status" value="2"/>
</dbReference>
<accession>A0A7X0SJ19</accession>
<dbReference type="CDD" id="cd17536">
    <property type="entry name" value="REC_YesN-like"/>
    <property type="match status" value="1"/>
</dbReference>